<reference evidence="1 2" key="1">
    <citation type="journal article" date="2009" name="PLoS Genet.">
        <title>Genomic analysis of the basal lineage fungus Rhizopus oryzae reveals a whole-genome duplication.</title>
        <authorList>
            <person name="Ma L.-J."/>
            <person name="Ibrahim A.S."/>
            <person name="Skory C."/>
            <person name="Grabherr M.G."/>
            <person name="Burger G."/>
            <person name="Butler M."/>
            <person name="Elias M."/>
            <person name="Idnurm A."/>
            <person name="Lang B.F."/>
            <person name="Sone T."/>
            <person name="Abe A."/>
            <person name="Calvo S.E."/>
            <person name="Corrochano L.M."/>
            <person name="Engels R."/>
            <person name="Fu J."/>
            <person name="Hansberg W."/>
            <person name="Kim J.-M."/>
            <person name="Kodira C.D."/>
            <person name="Koehrsen M.J."/>
            <person name="Liu B."/>
            <person name="Miranda-Saavedra D."/>
            <person name="O'Leary S."/>
            <person name="Ortiz-Castellanos L."/>
            <person name="Poulter R."/>
            <person name="Rodriguez-Romero J."/>
            <person name="Ruiz-Herrera J."/>
            <person name="Shen Y.-Q."/>
            <person name="Zeng Q."/>
            <person name="Galagan J."/>
            <person name="Birren B.W."/>
            <person name="Cuomo C.A."/>
            <person name="Wickes B.L."/>
        </authorList>
    </citation>
    <scope>NUCLEOTIDE SEQUENCE [LARGE SCALE GENOMIC DNA]</scope>
    <source>
        <strain evidence="2">RA 99-880 / ATCC MYA-4621 / FGSC 9543 / NRRL 43880</strain>
    </source>
</reference>
<accession>I1BXH0</accession>
<evidence type="ECO:0000313" key="2">
    <source>
        <dbReference type="Proteomes" id="UP000009138"/>
    </source>
</evidence>
<organism evidence="1 2">
    <name type="scientific">Rhizopus delemar (strain RA 99-880 / ATCC MYA-4621 / FGSC 9543 / NRRL 43880)</name>
    <name type="common">Mucormycosis agent</name>
    <name type="synonym">Rhizopus arrhizus var. delemar</name>
    <dbReference type="NCBI Taxonomy" id="246409"/>
    <lineage>
        <taxon>Eukaryota</taxon>
        <taxon>Fungi</taxon>
        <taxon>Fungi incertae sedis</taxon>
        <taxon>Mucoromycota</taxon>
        <taxon>Mucoromycotina</taxon>
        <taxon>Mucoromycetes</taxon>
        <taxon>Mucorales</taxon>
        <taxon>Mucorineae</taxon>
        <taxon>Rhizopodaceae</taxon>
        <taxon>Rhizopus</taxon>
    </lineage>
</organism>
<dbReference type="InParanoid" id="I1BXH0"/>
<dbReference type="RefSeq" id="XP_067516296.1">
    <property type="nucleotide sequence ID" value="XM_067660195.1"/>
</dbReference>
<dbReference type="GeneID" id="93612576"/>
<protein>
    <submittedName>
        <fullName evidence="1">Uncharacterized protein</fullName>
    </submittedName>
</protein>
<gene>
    <name evidence="1" type="ORF">RO3G_05605</name>
</gene>
<proteinExistence type="predicted"/>
<dbReference type="Proteomes" id="UP000009138">
    <property type="component" value="Unassembled WGS sequence"/>
</dbReference>
<name>I1BXH0_RHIO9</name>
<dbReference type="EMBL" id="CH476735">
    <property type="protein sequence ID" value="EIE80900.1"/>
    <property type="molecule type" value="Genomic_DNA"/>
</dbReference>
<dbReference type="AlphaFoldDB" id="I1BXH0"/>
<sequence length="52" mass="6008">MSKKLENTIQAANEAELISYLKFKKTVLERSTLFITLAMLLFAQKEPYLSEI</sequence>
<evidence type="ECO:0000313" key="1">
    <source>
        <dbReference type="EMBL" id="EIE80900.1"/>
    </source>
</evidence>
<dbReference type="VEuPathDB" id="FungiDB:RO3G_05605"/>
<keyword evidence="2" id="KW-1185">Reference proteome</keyword>